<dbReference type="EMBL" id="KQ964270">
    <property type="protein sequence ID" value="KXJ86148.1"/>
    <property type="molecule type" value="Genomic_DNA"/>
</dbReference>
<dbReference type="Pfam" id="PF00266">
    <property type="entry name" value="Aminotran_5"/>
    <property type="match status" value="1"/>
</dbReference>
<keyword evidence="2" id="KW-0808">Transferase</keyword>
<dbReference type="InterPro" id="IPR000192">
    <property type="entry name" value="Aminotrans_V_dom"/>
</dbReference>
<dbReference type="InParanoid" id="A0A136IMU7"/>
<proteinExistence type="predicted"/>
<keyword evidence="3" id="KW-1185">Reference proteome</keyword>
<evidence type="ECO:0000313" key="2">
    <source>
        <dbReference type="EMBL" id="KXJ86148.1"/>
    </source>
</evidence>
<evidence type="ECO:0000313" key="3">
    <source>
        <dbReference type="Proteomes" id="UP000070501"/>
    </source>
</evidence>
<evidence type="ECO:0000259" key="1">
    <source>
        <dbReference type="Pfam" id="PF00266"/>
    </source>
</evidence>
<dbReference type="InterPro" id="IPR015422">
    <property type="entry name" value="PyrdxlP-dep_Trfase_small"/>
</dbReference>
<dbReference type="SUPFAM" id="SSF53383">
    <property type="entry name" value="PLP-dependent transferases"/>
    <property type="match status" value="1"/>
</dbReference>
<organism evidence="2 3">
    <name type="scientific">Microdochium bolleyi</name>
    <dbReference type="NCBI Taxonomy" id="196109"/>
    <lineage>
        <taxon>Eukaryota</taxon>
        <taxon>Fungi</taxon>
        <taxon>Dikarya</taxon>
        <taxon>Ascomycota</taxon>
        <taxon>Pezizomycotina</taxon>
        <taxon>Sordariomycetes</taxon>
        <taxon>Xylariomycetidae</taxon>
        <taxon>Xylariales</taxon>
        <taxon>Microdochiaceae</taxon>
        <taxon>Microdochium</taxon>
    </lineage>
</organism>
<dbReference type="PANTHER" id="PTHR14237">
    <property type="entry name" value="MOLYBDOPTERIN COFACTOR SULFURASE MOSC"/>
    <property type="match status" value="1"/>
</dbReference>
<dbReference type="Gene3D" id="3.40.640.10">
    <property type="entry name" value="Type I PLP-dependent aspartate aminotransferase-like (Major domain)"/>
    <property type="match status" value="1"/>
</dbReference>
<dbReference type="Gene3D" id="3.90.1150.10">
    <property type="entry name" value="Aspartate Aminotransferase, domain 1"/>
    <property type="match status" value="1"/>
</dbReference>
<dbReference type="PANTHER" id="PTHR14237:SF80">
    <property type="entry name" value="MOLYBDENUM COFACTOR SULFURASE"/>
    <property type="match status" value="1"/>
</dbReference>
<dbReference type="Proteomes" id="UP000070501">
    <property type="component" value="Unassembled WGS sequence"/>
</dbReference>
<sequence length="534" mass="58719">MAKAYNDDVDKIRPVEYPHMSSGVYLDHSGATIYPKSAIEAFTQKMLTNLYGNPHSENSPAKLSGAIVDEVRKKTLSFLGADPAHFDLIFVGNATAGVKLVAEAFRDLGEKTRSNSFWYGYHRDCHTSLVGVRELAYGQAHCFESDADVEKWLQNPQAAMINRHDHRSLGLFAYPGQSNLTGRRLPLEWAGHMRQTDNMQNTYTLLDAAALAMTCPMRRVFSDPVRAPDFTCISMYKIFGFPDIGALVVRRHSGHILSLRRYFGGGTVQAVGVIGDVFHRSKGQKGPGDKLHEGLEDGTLPFHNILALGEAIDTHMRLYISMERISDHTHYLTMRMRRGLMLLRYPNGRPLCRVYHGGDDEKSAEMVTGDPANYGSAVAFNVLTWDGQYVPYREVEQLANDARVFIRSGGVCNPGGIFAVLGYEPWMIQRAVQAGHICGNESGVLHRMPTGVVRASIGAMTTRADVDALITFLRTTFVERHDADPPSDHSSIASRPKSNSVQVTTMAVAATNAATTATATTTTTDILSLSPAHA</sequence>
<name>A0A136IMU7_9PEZI</name>
<feature type="domain" description="Aminotransferase class V" evidence="1">
    <location>
        <begin position="24"/>
        <end position="341"/>
    </location>
</feature>
<dbReference type="InterPro" id="IPR015421">
    <property type="entry name" value="PyrdxlP-dep_Trfase_major"/>
</dbReference>
<gene>
    <name evidence="2" type="ORF">Micbo1qcDRAFT_190693</name>
</gene>
<accession>A0A136IMU7</accession>
<reference evidence="3" key="1">
    <citation type="submission" date="2016-02" db="EMBL/GenBank/DDBJ databases">
        <title>Draft genome sequence of Microdochium bolleyi, a fungal endophyte of beachgrass.</title>
        <authorList>
            <consortium name="DOE Joint Genome Institute"/>
            <person name="David A.S."/>
            <person name="May G."/>
            <person name="Haridas S."/>
            <person name="Lim J."/>
            <person name="Wang M."/>
            <person name="Labutti K."/>
            <person name="Lipzen A."/>
            <person name="Barry K."/>
            <person name="Grigoriev I.V."/>
        </authorList>
    </citation>
    <scope>NUCLEOTIDE SEQUENCE [LARGE SCALE GENOMIC DNA]</scope>
    <source>
        <strain evidence="3">J235TASD1</strain>
    </source>
</reference>
<dbReference type="GO" id="GO:0043545">
    <property type="term" value="P:molybdopterin cofactor metabolic process"/>
    <property type="evidence" value="ECO:0007669"/>
    <property type="project" value="TreeGrafter"/>
</dbReference>
<dbReference type="STRING" id="196109.A0A136IMU7"/>
<protein>
    <submittedName>
        <fullName evidence="2">Pyridoxal phosphate-dependent transferase</fullName>
    </submittedName>
</protein>
<dbReference type="AlphaFoldDB" id="A0A136IMU7"/>
<dbReference type="OrthoDB" id="10264306at2759"/>
<dbReference type="InterPro" id="IPR015424">
    <property type="entry name" value="PyrdxlP-dep_Trfase"/>
</dbReference>
<dbReference type="GO" id="GO:0008265">
    <property type="term" value="F:molybdenum cofactor sulfurtransferase activity"/>
    <property type="evidence" value="ECO:0007669"/>
    <property type="project" value="TreeGrafter"/>
</dbReference>